<gene>
    <name evidence="1" type="ORF">OE88DRAFT_1662538</name>
</gene>
<reference evidence="1 2" key="1">
    <citation type="journal article" date="2019" name="Nat. Ecol. Evol.">
        <title>Megaphylogeny resolves global patterns of mushroom evolution.</title>
        <authorList>
            <person name="Varga T."/>
            <person name="Krizsan K."/>
            <person name="Foldi C."/>
            <person name="Dima B."/>
            <person name="Sanchez-Garcia M."/>
            <person name="Sanchez-Ramirez S."/>
            <person name="Szollosi G.J."/>
            <person name="Szarkandi J.G."/>
            <person name="Papp V."/>
            <person name="Albert L."/>
            <person name="Andreopoulos W."/>
            <person name="Angelini C."/>
            <person name="Antonin V."/>
            <person name="Barry K.W."/>
            <person name="Bougher N.L."/>
            <person name="Buchanan P."/>
            <person name="Buyck B."/>
            <person name="Bense V."/>
            <person name="Catcheside P."/>
            <person name="Chovatia M."/>
            <person name="Cooper J."/>
            <person name="Damon W."/>
            <person name="Desjardin D."/>
            <person name="Finy P."/>
            <person name="Geml J."/>
            <person name="Haridas S."/>
            <person name="Hughes K."/>
            <person name="Justo A."/>
            <person name="Karasinski D."/>
            <person name="Kautmanova I."/>
            <person name="Kiss B."/>
            <person name="Kocsube S."/>
            <person name="Kotiranta H."/>
            <person name="LaButti K.M."/>
            <person name="Lechner B.E."/>
            <person name="Liimatainen K."/>
            <person name="Lipzen A."/>
            <person name="Lukacs Z."/>
            <person name="Mihaltcheva S."/>
            <person name="Morgado L.N."/>
            <person name="Niskanen T."/>
            <person name="Noordeloos M.E."/>
            <person name="Ohm R.A."/>
            <person name="Ortiz-Santana B."/>
            <person name="Ovrebo C."/>
            <person name="Racz N."/>
            <person name="Riley R."/>
            <person name="Savchenko A."/>
            <person name="Shiryaev A."/>
            <person name="Soop K."/>
            <person name="Spirin V."/>
            <person name="Szebenyi C."/>
            <person name="Tomsovsky M."/>
            <person name="Tulloss R.E."/>
            <person name="Uehling J."/>
            <person name="Grigoriev I.V."/>
            <person name="Vagvolgyi C."/>
            <person name="Papp T."/>
            <person name="Martin F.M."/>
            <person name="Miettinen O."/>
            <person name="Hibbett D.S."/>
            <person name="Nagy L.G."/>
        </authorList>
    </citation>
    <scope>NUCLEOTIDE SEQUENCE [LARGE SCALE GENOMIC DNA]</scope>
    <source>
        <strain evidence="1 2">OMC1185</strain>
    </source>
</reference>
<name>A0A5C3MWF3_9AGAM</name>
<keyword evidence="2" id="KW-1185">Reference proteome</keyword>
<dbReference type="EMBL" id="ML213515">
    <property type="protein sequence ID" value="TFK49849.1"/>
    <property type="molecule type" value="Genomic_DNA"/>
</dbReference>
<sequence length="177" mass="19891">MTPYDACERLLSMGVRRNYLRSWRRPNSSLSDLCGLEVVGVPNASYVFVLRHPTGELPELTDAGVPIYSQSLFVNWDPTIKTIFIVRRGSPGTQAPSEEHMPSAHIRVLGRIRPILFRYAADGTGDVPPCTHPPSVECNFPAWLPATLDIPQFPASLCERCIFLLQPKFGERVREDR</sequence>
<dbReference type="Proteomes" id="UP000305948">
    <property type="component" value="Unassembled WGS sequence"/>
</dbReference>
<accession>A0A5C3MWF3</accession>
<protein>
    <submittedName>
        <fullName evidence="1">Uncharacterized protein</fullName>
    </submittedName>
</protein>
<proteinExistence type="predicted"/>
<evidence type="ECO:0000313" key="1">
    <source>
        <dbReference type="EMBL" id="TFK49849.1"/>
    </source>
</evidence>
<dbReference type="AlphaFoldDB" id="A0A5C3MWF3"/>
<evidence type="ECO:0000313" key="2">
    <source>
        <dbReference type="Proteomes" id="UP000305948"/>
    </source>
</evidence>
<organism evidence="1 2">
    <name type="scientific">Heliocybe sulcata</name>
    <dbReference type="NCBI Taxonomy" id="5364"/>
    <lineage>
        <taxon>Eukaryota</taxon>
        <taxon>Fungi</taxon>
        <taxon>Dikarya</taxon>
        <taxon>Basidiomycota</taxon>
        <taxon>Agaricomycotina</taxon>
        <taxon>Agaricomycetes</taxon>
        <taxon>Gloeophyllales</taxon>
        <taxon>Gloeophyllaceae</taxon>
        <taxon>Heliocybe</taxon>
    </lineage>
</organism>